<reference evidence="3 4" key="1">
    <citation type="submission" date="2018-10" db="EMBL/GenBank/DDBJ databases">
        <title>Rhizobium etli, R. leguminosarum and a new Rhizobium genospecies from Phaseolus dumosus.</title>
        <authorList>
            <person name="Ramirez-Puebla S.T."/>
            <person name="Rogel-Hernandez M.A."/>
            <person name="Guerrero G."/>
            <person name="Ormeno-Orrillo E."/>
            <person name="Martinez-Romero J.C."/>
            <person name="Negrete-Yankelevich S."/>
            <person name="Martinez-Romero E."/>
        </authorList>
    </citation>
    <scope>NUCLEOTIDE SEQUENCE [LARGE SCALE GENOMIC DNA]</scope>
    <source>
        <strain evidence="3 4">CCGE525</strain>
        <plasmid evidence="4">prccge525c</plasmid>
    </source>
</reference>
<evidence type="ECO:0000313" key="3">
    <source>
        <dbReference type="EMBL" id="AYG61856.1"/>
    </source>
</evidence>
<dbReference type="GO" id="GO:0016787">
    <property type="term" value="F:hydrolase activity"/>
    <property type="evidence" value="ECO:0007669"/>
    <property type="project" value="InterPro"/>
</dbReference>
<dbReference type="GO" id="GO:0016831">
    <property type="term" value="F:carboxy-lyase activity"/>
    <property type="evidence" value="ECO:0007669"/>
    <property type="project" value="InterPro"/>
</dbReference>
<dbReference type="Proteomes" id="UP000282195">
    <property type="component" value="Plasmid pRCCGE525c"/>
</dbReference>
<dbReference type="SUPFAM" id="SSF51556">
    <property type="entry name" value="Metallo-dependent hydrolases"/>
    <property type="match status" value="1"/>
</dbReference>
<dbReference type="OrthoDB" id="7183088at2"/>
<keyword evidence="1" id="KW-0456">Lyase</keyword>
<evidence type="ECO:0000259" key="2">
    <source>
        <dbReference type="Pfam" id="PF04909"/>
    </source>
</evidence>
<dbReference type="PANTHER" id="PTHR21240:SF19">
    <property type="entry name" value="CATALYTIC_ HYDROLASE"/>
    <property type="match status" value="1"/>
</dbReference>
<accession>A0A387G2Q9</accession>
<keyword evidence="3" id="KW-0614">Plasmid</keyword>
<geneLocation type="plasmid" evidence="4">
    <name>prccge525c</name>
</geneLocation>
<feature type="domain" description="Amidohydrolase-related" evidence="2">
    <location>
        <begin position="5"/>
        <end position="274"/>
    </location>
</feature>
<dbReference type="PANTHER" id="PTHR21240">
    <property type="entry name" value="2-AMINO-3-CARBOXYLMUCONATE-6-SEMIALDEHYDE DECARBOXYLASE"/>
    <property type="match status" value="1"/>
</dbReference>
<evidence type="ECO:0000256" key="1">
    <source>
        <dbReference type="ARBA" id="ARBA00023239"/>
    </source>
</evidence>
<dbReference type="KEGG" id="rjg:CCGE525_23605"/>
<evidence type="ECO:0000313" key="4">
    <source>
        <dbReference type="Proteomes" id="UP000282195"/>
    </source>
</evidence>
<dbReference type="Gene3D" id="3.20.20.140">
    <property type="entry name" value="Metal-dependent hydrolases"/>
    <property type="match status" value="1"/>
</dbReference>
<dbReference type="RefSeq" id="WP_120706792.1">
    <property type="nucleotide sequence ID" value="NZ_CP032695.1"/>
</dbReference>
<dbReference type="Pfam" id="PF04909">
    <property type="entry name" value="Amidohydro_2"/>
    <property type="match status" value="1"/>
</dbReference>
<keyword evidence="4" id="KW-1185">Reference proteome</keyword>
<sequence length="284" mass="32369">MFITDSQIHLFLPDTPDHPWPAETRGLAHGQLQYLPEDILPQMDGAGVQRAVLVPPSWSGDDNGPCLSWAAQYPGRFAVMGRFDLLNPDRGRIETWLQQPHMLGVRFAGALHRGEWLDLEQFGWFWEAIERLRIPVMLLAAGERIGLVKKMLERYPDAIVIMDHFGTTIGDLNEIDPWAHQDHVLELAKFPHVYGKLSALPLNTLEAYPFPSQTKFIRKAYDVFGPKRLAWGTDASRFRRSTYRQAVDHMLHTIDFLTEGDKEWIMSKTIASVLNWPAADGRSS</sequence>
<dbReference type="EMBL" id="CP032695">
    <property type="protein sequence ID" value="AYG61856.1"/>
    <property type="molecule type" value="Genomic_DNA"/>
</dbReference>
<dbReference type="InterPro" id="IPR032466">
    <property type="entry name" value="Metal_Hydrolase"/>
</dbReference>
<organism evidence="3 4">
    <name type="scientific">Rhizobium jaguaris</name>
    <dbReference type="NCBI Taxonomy" id="1312183"/>
    <lineage>
        <taxon>Bacteria</taxon>
        <taxon>Pseudomonadati</taxon>
        <taxon>Pseudomonadota</taxon>
        <taxon>Alphaproteobacteria</taxon>
        <taxon>Hyphomicrobiales</taxon>
        <taxon>Rhizobiaceae</taxon>
        <taxon>Rhizobium/Agrobacterium group</taxon>
        <taxon>Rhizobium</taxon>
    </lineage>
</organism>
<gene>
    <name evidence="3" type="ORF">CCGE525_23605</name>
</gene>
<proteinExistence type="predicted"/>
<dbReference type="InterPro" id="IPR006680">
    <property type="entry name" value="Amidohydro-rel"/>
</dbReference>
<dbReference type="AlphaFoldDB" id="A0A387G2Q9"/>
<dbReference type="InterPro" id="IPR032465">
    <property type="entry name" value="ACMSD"/>
</dbReference>
<name>A0A387G2Q9_9HYPH</name>
<protein>
    <recommendedName>
        <fullName evidence="2">Amidohydrolase-related domain-containing protein</fullName>
    </recommendedName>
</protein>